<sequence length="302" mass="33170">MTEARVSEVRAFNRFYTKVIGVLQAGMLESPYSLTEVRVLFEISHAGELETGGLRALLDVDAGYLSRILGRFEADGLVTRRRSPQDARKQLVRLSALGGATFAQLDRQSAAETERLLATLPGDDQDRLLSGMAAIRRLLGDPALDGRGPYVIRAPRTGDLGWVVQRHAALYAAEHGWGMDFEKTVAGICAAFDPGHDAGWIAEIDGERAGCVFCVRRDEETAQLRMLLVEPSARGLGLGRRLVEECLAHAAGRGNKRIMLWTRDTLVSARRIYAAAGFELESEEPGVENGRPVTEQIWSRPL</sequence>
<dbReference type="SUPFAM" id="SSF55729">
    <property type="entry name" value="Acyl-CoA N-acyltransferases (Nat)"/>
    <property type="match status" value="1"/>
</dbReference>
<organism evidence="4 5">
    <name type="scientific">Nonomuraea typhae</name>
    <dbReference type="NCBI Taxonomy" id="2603600"/>
    <lineage>
        <taxon>Bacteria</taxon>
        <taxon>Bacillati</taxon>
        <taxon>Actinomycetota</taxon>
        <taxon>Actinomycetes</taxon>
        <taxon>Streptosporangiales</taxon>
        <taxon>Streptosporangiaceae</taxon>
        <taxon>Nonomuraea</taxon>
    </lineage>
</organism>
<gene>
    <name evidence="4" type="ORF">ACIBG2_08140</name>
</gene>
<dbReference type="Pfam" id="PF00583">
    <property type="entry name" value="Acetyltransf_1"/>
    <property type="match status" value="1"/>
</dbReference>
<dbReference type="InterPro" id="IPR050769">
    <property type="entry name" value="NAT_camello-type"/>
</dbReference>
<dbReference type="InterPro" id="IPR000835">
    <property type="entry name" value="HTH_MarR-typ"/>
</dbReference>
<dbReference type="InterPro" id="IPR036388">
    <property type="entry name" value="WH-like_DNA-bd_sf"/>
</dbReference>
<protein>
    <submittedName>
        <fullName evidence="4">GNAT family N-acetyltransferase</fullName>
        <ecNumber evidence="4">2.3.1.-</ecNumber>
    </submittedName>
</protein>
<feature type="domain" description="N-acetyltransferase" evidence="3">
    <location>
        <begin position="150"/>
        <end position="302"/>
    </location>
</feature>
<dbReference type="CDD" id="cd04301">
    <property type="entry name" value="NAT_SF"/>
    <property type="match status" value="1"/>
</dbReference>
<dbReference type="Gene3D" id="3.40.630.30">
    <property type="match status" value="1"/>
</dbReference>
<evidence type="ECO:0000256" key="1">
    <source>
        <dbReference type="ARBA" id="ARBA00022679"/>
    </source>
</evidence>
<dbReference type="InterPro" id="IPR036390">
    <property type="entry name" value="WH_DNA-bd_sf"/>
</dbReference>
<dbReference type="EC" id="2.3.1.-" evidence="4"/>
<reference evidence="4 5" key="1">
    <citation type="submission" date="2024-10" db="EMBL/GenBank/DDBJ databases">
        <title>The Natural Products Discovery Center: Release of the First 8490 Sequenced Strains for Exploring Actinobacteria Biosynthetic Diversity.</title>
        <authorList>
            <person name="Kalkreuter E."/>
            <person name="Kautsar S.A."/>
            <person name="Yang D."/>
            <person name="Bader C.D."/>
            <person name="Teijaro C.N."/>
            <person name="Fluegel L."/>
            <person name="Davis C.M."/>
            <person name="Simpson J.R."/>
            <person name="Lauterbach L."/>
            <person name="Steele A.D."/>
            <person name="Gui C."/>
            <person name="Meng S."/>
            <person name="Li G."/>
            <person name="Viehrig K."/>
            <person name="Ye F."/>
            <person name="Su P."/>
            <person name="Kiefer A.F."/>
            <person name="Nichols A."/>
            <person name="Cepeda A.J."/>
            <person name="Yan W."/>
            <person name="Fan B."/>
            <person name="Jiang Y."/>
            <person name="Adhikari A."/>
            <person name="Zheng C.-J."/>
            <person name="Schuster L."/>
            <person name="Cowan T.M."/>
            <person name="Smanski M.J."/>
            <person name="Chevrette M.G."/>
            <person name="De Carvalho L.P.S."/>
            <person name="Shen B."/>
        </authorList>
    </citation>
    <scope>NUCLEOTIDE SEQUENCE [LARGE SCALE GENOMIC DNA]</scope>
    <source>
        <strain evidence="4 5">NPDC050545</strain>
    </source>
</reference>
<dbReference type="InterPro" id="IPR016181">
    <property type="entry name" value="Acyl_CoA_acyltransferase"/>
</dbReference>
<proteinExistence type="predicted"/>
<keyword evidence="4" id="KW-0012">Acyltransferase</keyword>
<dbReference type="SMART" id="SM00347">
    <property type="entry name" value="HTH_MARR"/>
    <property type="match status" value="1"/>
</dbReference>
<evidence type="ECO:0000259" key="3">
    <source>
        <dbReference type="PROSITE" id="PS51186"/>
    </source>
</evidence>
<keyword evidence="1 4" id="KW-0808">Transferase</keyword>
<dbReference type="SUPFAM" id="SSF46785">
    <property type="entry name" value="Winged helix' DNA-binding domain"/>
    <property type="match status" value="1"/>
</dbReference>
<dbReference type="RefSeq" id="WP_397080091.1">
    <property type="nucleotide sequence ID" value="NZ_JBITGY010000002.1"/>
</dbReference>
<dbReference type="Proteomes" id="UP001612741">
    <property type="component" value="Unassembled WGS sequence"/>
</dbReference>
<dbReference type="PROSITE" id="PS51186">
    <property type="entry name" value="GNAT"/>
    <property type="match status" value="1"/>
</dbReference>
<dbReference type="Pfam" id="PF12802">
    <property type="entry name" value="MarR_2"/>
    <property type="match status" value="1"/>
</dbReference>
<comment type="caution">
    <text evidence="4">The sequence shown here is derived from an EMBL/GenBank/DDBJ whole genome shotgun (WGS) entry which is preliminary data.</text>
</comment>
<dbReference type="PANTHER" id="PTHR13947:SF37">
    <property type="entry name" value="LD18367P"/>
    <property type="match status" value="1"/>
</dbReference>
<dbReference type="PANTHER" id="PTHR13947">
    <property type="entry name" value="GNAT FAMILY N-ACETYLTRANSFERASE"/>
    <property type="match status" value="1"/>
</dbReference>
<dbReference type="InterPro" id="IPR000182">
    <property type="entry name" value="GNAT_dom"/>
</dbReference>
<feature type="domain" description="HTH marR-type" evidence="2">
    <location>
        <begin position="1"/>
        <end position="137"/>
    </location>
</feature>
<evidence type="ECO:0000259" key="2">
    <source>
        <dbReference type="PROSITE" id="PS50995"/>
    </source>
</evidence>
<dbReference type="Gene3D" id="1.10.10.10">
    <property type="entry name" value="Winged helix-like DNA-binding domain superfamily/Winged helix DNA-binding domain"/>
    <property type="match status" value="1"/>
</dbReference>
<dbReference type="PROSITE" id="PS50995">
    <property type="entry name" value="HTH_MARR_2"/>
    <property type="match status" value="1"/>
</dbReference>
<accession>A0ABW7YN48</accession>
<evidence type="ECO:0000313" key="4">
    <source>
        <dbReference type="EMBL" id="MFI6497337.1"/>
    </source>
</evidence>
<dbReference type="GO" id="GO:0016746">
    <property type="term" value="F:acyltransferase activity"/>
    <property type="evidence" value="ECO:0007669"/>
    <property type="project" value="UniProtKB-KW"/>
</dbReference>
<keyword evidence="5" id="KW-1185">Reference proteome</keyword>
<dbReference type="EMBL" id="JBITGY010000002">
    <property type="protein sequence ID" value="MFI6497337.1"/>
    <property type="molecule type" value="Genomic_DNA"/>
</dbReference>
<evidence type="ECO:0000313" key="5">
    <source>
        <dbReference type="Proteomes" id="UP001612741"/>
    </source>
</evidence>
<name>A0ABW7YN48_9ACTN</name>